<dbReference type="InterPro" id="IPR043519">
    <property type="entry name" value="NT_sf"/>
</dbReference>
<gene>
    <name evidence="1" type="ORF">PCAMFM013_S001g000019</name>
</gene>
<dbReference type="Gene3D" id="3.30.460.40">
    <property type="match status" value="1"/>
</dbReference>
<dbReference type="EMBL" id="HG793134">
    <property type="protein sequence ID" value="CRL17059.1"/>
    <property type="molecule type" value="Genomic_DNA"/>
</dbReference>
<protein>
    <submittedName>
        <fullName evidence="1">Uncharacterized protein</fullName>
    </submittedName>
</protein>
<dbReference type="STRING" id="1429867.A0A0G4NSX2"/>
<keyword evidence="2" id="KW-1185">Reference proteome</keyword>
<dbReference type="AlphaFoldDB" id="A0A0G4NSX2"/>
<evidence type="ECO:0000313" key="2">
    <source>
        <dbReference type="Proteomes" id="UP000053732"/>
    </source>
</evidence>
<accession>A0A0G4NSX2</accession>
<reference evidence="1 2" key="1">
    <citation type="journal article" date="2014" name="Nat. Commun.">
        <title>Multiple recent horizontal transfers of a large genomic region in cheese making fungi.</title>
        <authorList>
            <person name="Cheeseman K."/>
            <person name="Ropars J."/>
            <person name="Renault P."/>
            <person name="Dupont J."/>
            <person name="Gouzy J."/>
            <person name="Branca A."/>
            <person name="Abraham A.L."/>
            <person name="Ceppi M."/>
            <person name="Conseiller E."/>
            <person name="Debuchy R."/>
            <person name="Malagnac F."/>
            <person name="Goarin A."/>
            <person name="Silar P."/>
            <person name="Lacoste S."/>
            <person name="Sallet E."/>
            <person name="Bensimon A."/>
            <person name="Giraud T."/>
            <person name="Brygoo Y."/>
        </authorList>
    </citation>
    <scope>NUCLEOTIDE SEQUENCE [LARGE SCALE GENOMIC DNA]</scope>
    <source>
        <strain evidence="2">FM 013</strain>
    </source>
</reference>
<evidence type="ECO:0000313" key="1">
    <source>
        <dbReference type="EMBL" id="CRL17059.1"/>
    </source>
</evidence>
<name>A0A0G4NSX2_PENC3</name>
<organism evidence="1 2">
    <name type="scientific">Penicillium camemberti (strain FM 013)</name>
    <dbReference type="NCBI Taxonomy" id="1429867"/>
    <lineage>
        <taxon>Eukaryota</taxon>
        <taxon>Fungi</taxon>
        <taxon>Dikarya</taxon>
        <taxon>Ascomycota</taxon>
        <taxon>Pezizomycotina</taxon>
        <taxon>Eurotiomycetes</taxon>
        <taxon>Eurotiomycetidae</taxon>
        <taxon>Eurotiales</taxon>
        <taxon>Aspergillaceae</taxon>
        <taxon>Penicillium</taxon>
    </lineage>
</organism>
<sequence length="198" mass="22210">MPSQSDFSHLDAAATTLTNILRNESISHIFIGGYATSLLGGGRVTEDIDLIVDKNCRSLLLQYPKITESEDKRLVYHHRGTKVHIDLEVMGTAAWAVNPRTTRVHTVAPADYPRRQLNTMVPILHPSILLLTKLLPWKEADQATRARIDFSGLPGIPKGKLMRLLGRLYRAEQRTRPYLSLTLSSDEIRDALTADETK</sequence>
<dbReference type="Proteomes" id="UP000053732">
    <property type="component" value="Unassembled WGS sequence"/>
</dbReference>
<dbReference type="SUPFAM" id="SSF81301">
    <property type="entry name" value="Nucleotidyltransferase"/>
    <property type="match status" value="1"/>
</dbReference>
<proteinExistence type="predicted"/>